<dbReference type="Proteomes" id="UP000008152">
    <property type="component" value="Chromosome I"/>
</dbReference>
<sequence>MKKDTFLKHYTVKEVQFGLIDQKKAAGVQPVPKTYDAQANVIDRANDQQQTRKMKQ</sequence>
<proteinExistence type="predicted"/>
<organism evidence="1 2">
    <name type="scientific">Vibrio campbellii (strain ATCC BAA-1116)</name>
    <dbReference type="NCBI Taxonomy" id="2902295"/>
    <lineage>
        <taxon>Bacteria</taxon>
        <taxon>Pseudomonadati</taxon>
        <taxon>Pseudomonadota</taxon>
        <taxon>Gammaproteobacteria</taxon>
        <taxon>Vibrionales</taxon>
        <taxon>Vibrionaceae</taxon>
        <taxon>Vibrio</taxon>
    </lineage>
</organism>
<evidence type="ECO:0000313" key="1">
    <source>
        <dbReference type="EMBL" id="ABU71962.1"/>
    </source>
</evidence>
<evidence type="ECO:0000313" key="2">
    <source>
        <dbReference type="Proteomes" id="UP000008152"/>
    </source>
</evidence>
<gene>
    <name evidence="1" type="ordered locus">VIBHAR_03011</name>
</gene>
<dbReference type="PATRIC" id="fig|338187.25.peg.3179"/>
<dbReference type="KEGG" id="vha:VIBHAR_03011"/>
<protein>
    <submittedName>
        <fullName evidence="1">Uncharacterized protein</fullName>
    </submittedName>
</protein>
<reference evidence="1 2" key="1">
    <citation type="submission" date="2007-08" db="EMBL/GenBank/DDBJ databases">
        <authorList>
            <consortium name="The Vibrio harveyi Genome Sequencing Project"/>
            <person name="Bassler B."/>
            <person name="Clifton S.W."/>
            <person name="Fulton L."/>
            <person name="Delehaunty K."/>
            <person name="Fronick C."/>
            <person name="Harrison M."/>
            <person name="Markivic C."/>
            <person name="Fulton R."/>
            <person name="Tin-Wollam A.-M."/>
            <person name="Shah N."/>
            <person name="Pepin K."/>
            <person name="Nash W."/>
            <person name="Thiruvilangam P."/>
            <person name="Bhonagiri V."/>
            <person name="Waters C."/>
            <person name="Tu K.C."/>
            <person name="Irgon J."/>
            <person name="Wilson R.K."/>
        </authorList>
    </citation>
    <scope>NUCLEOTIDE SEQUENCE [LARGE SCALE GENOMIC DNA]</scope>
    <source>
        <strain evidence="2">ATCC BAA-1116 / BB120</strain>
    </source>
</reference>
<accession>A7MZX9</accession>
<name>A7MZX9_VIBC1</name>
<dbReference type="AlphaFoldDB" id="A7MZX9"/>
<dbReference type="EMBL" id="CP000789">
    <property type="protein sequence ID" value="ABU71962.1"/>
    <property type="molecule type" value="Genomic_DNA"/>
</dbReference>